<gene>
    <name evidence="9" type="ORF">SAMN04489810_0015</name>
    <name evidence="10" type="ORF">SAMN04489810_3528</name>
</gene>
<dbReference type="SUPFAM" id="SSF51306">
    <property type="entry name" value="LexA/Signal peptidase"/>
    <property type="match status" value="1"/>
</dbReference>
<dbReference type="EC" id="3.4.21.89" evidence="4 7"/>
<keyword evidence="7" id="KW-0812">Transmembrane</keyword>
<dbReference type="InterPro" id="IPR036286">
    <property type="entry name" value="LexA/Signal_pep-like_sf"/>
</dbReference>
<evidence type="ECO:0000313" key="9">
    <source>
        <dbReference type="EMBL" id="SDG33335.1"/>
    </source>
</evidence>
<evidence type="ECO:0000256" key="4">
    <source>
        <dbReference type="ARBA" id="ARBA00013208"/>
    </source>
</evidence>
<feature type="domain" description="Peptidase S26" evidence="8">
    <location>
        <begin position="25"/>
        <end position="228"/>
    </location>
</feature>
<dbReference type="InterPro" id="IPR000223">
    <property type="entry name" value="Pept_S26A_signal_pept_1"/>
</dbReference>
<dbReference type="PANTHER" id="PTHR43390">
    <property type="entry name" value="SIGNAL PEPTIDASE I"/>
    <property type="match status" value="1"/>
</dbReference>
<dbReference type="PANTHER" id="PTHR43390:SF1">
    <property type="entry name" value="CHLOROPLAST PROCESSING PEPTIDASE"/>
    <property type="match status" value="1"/>
</dbReference>
<dbReference type="PROSITE" id="PS00761">
    <property type="entry name" value="SPASE_I_3"/>
    <property type="match status" value="1"/>
</dbReference>
<keyword evidence="11" id="KW-1185">Reference proteome</keyword>
<dbReference type="GO" id="GO:0004252">
    <property type="term" value="F:serine-type endopeptidase activity"/>
    <property type="evidence" value="ECO:0007669"/>
    <property type="project" value="InterPro"/>
</dbReference>
<feature type="transmembrane region" description="Helical" evidence="7">
    <location>
        <begin position="22"/>
        <end position="40"/>
    </location>
</feature>
<evidence type="ECO:0000256" key="7">
    <source>
        <dbReference type="RuleBase" id="RU362042"/>
    </source>
</evidence>
<dbReference type="EMBL" id="LT629692">
    <property type="protein sequence ID" value="SDG33335.1"/>
    <property type="molecule type" value="Genomic_DNA"/>
</dbReference>
<keyword evidence="5 7" id="KW-0378">Hydrolase</keyword>
<dbReference type="AlphaFoldDB" id="A0A1G8E493"/>
<evidence type="ECO:0000256" key="5">
    <source>
        <dbReference type="ARBA" id="ARBA00022801"/>
    </source>
</evidence>
<evidence type="ECO:0000256" key="1">
    <source>
        <dbReference type="ARBA" id="ARBA00000677"/>
    </source>
</evidence>
<dbReference type="GO" id="GO:0005886">
    <property type="term" value="C:plasma membrane"/>
    <property type="evidence" value="ECO:0007669"/>
    <property type="project" value="UniProtKB-SubCell"/>
</dbReference>
<dbReference type="STRING" id="370764.SAMN04489810_0015"/>
<name>A0A1G8E493_9MICO</name>
<dbReference type="PRINTS" id="PR00727">
    <property type="entry name" value="LEADERPTASE"/>
</dbReference>
<comment type="similarity">
    <text evidence="3 7">Belongs to the peptidase S26 family.</text>
</comment>
<evidence type="ECO:0000256" key="2">
    <source>
        <dbReference type="ARBA" id="ARBA00004401"/>
    </source>
</evidence>
<accession>A0A1G8E493</accession>
<dbReference type="EMBL" id="LT629692">
    <property type="protein sequence ID" value="SDH64758.1"/>
    <property type="molecule type" value="Genomic_DNA"/>
</dbReference>
<proteinExistence type="inferred from homology"/>
<feature type="active site" evidence="6">
    <location>
        <position position="49"/>
    </location>
</feature>
<protein>
    <recommendedName>
        <fullName evidence="4 7">Signal peptidase I</fullName>
        <ecNumber evidence="4 7">3.4.21.89</ecNumber>
    </recommendedName>
</protein>
<keyword evidence="7" id="KW-0472">Membrane</keyword>
<dbReference type="InterPro" id="IPR019533">
    <property type="entry name" value="Peptidase_S26"/>
</dbReference>
<keyword evidence="7" id="KW-1133">Transmembrane helix</keyword>
<dbReference type="GO" id="GO:0006465">
    <property type="term" value="P:signal peptide processing"/>
    <property type="evidence" value="ECO:0007669"/>
    <property type="project" value="InterPro"/>
</dbReference>
<keyword evidence="7" id="KW-0645">Protease</keyword>
<dbReference type="InterPro" id="IPR019758">
    <property type="entry name" value="Pept_S26A_signal_pept_1_CS"/>
</dbReference>
<evidence type="ECO:0000313" key="10">
    <source>
        <dbReference type="EMBL" id="SDH64758.1"/>
    </source>
</evidence>
<dbReference type="NCBIfam" id="TIGR02227">
    <property type="entry name" value="sigpep_I_bact"/>
    <property type="match status" value="1"/>
</dbReference>
<feature type="active site" evidence="6">
    <location>
        <position position="120"/>
    </location>
</feature>
<reference evidence="10 11" key="1">
    <citation type="submission" date="2016-10" db="EMBL/GenBank/DDBJ databases">
        <authorList>
            <person name="de Groot N.N."/>
        </authorList>
    </citation>
    <scope>NUCLEOTIDE SEQUENCE [LARGE SCALE GENOMIC DNA]</scope>
    <source>
        <strain evidence="10 11">DSM 23142</strain>
    </source>
</reference>
<sequence>MVAPTPKPTRQQWWRRVIGNPWFHLIAAFVVAGLVLSFVAKPYWVPSGSMENTLQPGDRILVNRLAFVGSSPATGDVIVFDADAKWDATPPPETDLFGSVVGWIGQLTGFGPSGPHTLIKRVIGGPGQRVECCTDTGAVTVDGTPLTEPYVWNDFEFTPDILDCDSAIRSPRCFDEVTVPADSYLMLGDNRANSADSAVRCRTDDAAEDCWRWATGEGVVGKAVVILWPIGRWSGL</sequence>
<dbReference type="GO" id="GO:0009003">
    <property type="term" value="F:signal peptidase activity"/>
    <property type="evidence" value="ECO:0007669"/>
    <property type="project" value="UniProtKB-EC"/>
</dbReference>
<organism evidence="10 11">
    <name type="scientific">Microbacterium pygmaeum</name>
    <dbReference type="NCBI Taxonomy" id="370764"/>
    <lineage>
        <taxon>Bacteria</taxon>
        <taxon>Bacillati</taxon>
        <taxon>Actinomycetota</taxon>
        <taxon>Actinomycetes</taxon>
        <taxon>Micrococcales</taxon>
        <taxon>Microbacteriaceae</taxon>
        <taxon>Microbacterium</taxon>
    </lineage>
</organism>
<evidence type="ECO:0000313" key="11">
    <source>
        <dbReference type="Proteomes" id="UP000199009"/>
    </source>
</evidence>
<dbReference type="Gene3D" id="2.10.109.10">
    <property type="entry name" value="Umud Fragment, subunit A"/>
    <property type="match status" value="1"/>
</dbReference>
<evidence type="ECO:0000256" key="6">
    <source>
        <dbReference type="PIRSR" id="PIRSR600223-1"/>
    </source>
</evidence>
<dbReference type="CDD" id="cd06530">
    <property type="entry name" value="S26_SPase_I"/>
    <property type="match status" value="1"/>
</dbReference>
<evidence type="ECO:0000256" key="3">
    <source>
        <dbReference type="ARBA" id="ARBA00009370"/>
    </source>
</evidence>
<evidence type="ECO:0000259" key="8">
    <source>
        <dbReference type="Pfam" id="PF10502"/>
    </source>
</evidence>
<comment type="subcellular location">
    <subcellularLocation>
        <location evidence="2">Cell membrane</location>
        <topology evidence="2">Single-pass type II membrane protein</topology>
    </subcellularLocation>
    <subcellularLocation>
        <location evidence="7">Membrane</location>
        <topology evidence="7">Single-pass type II membrane protein</topology>
    </subcellularLocation>
</comment>
<comment type="catalytic activity">
    <reaction evidence="1 7">
        <text>Cleavage of hydrophobic, N-terminal signal or leader sequences from secreted and periplasmic proteins.</text>
        <dbReference type="EC" id="3.4.21.89"/>
    </reaction>
</comment>
<dbReference type="Pfam" id="PF10502">
    <property type="entry name" value="Peptidase_S26"/>
    <property type="match status" value="1"/>
</dbReference>
<dbReference type="Proteomes" id="UP000199009">
    <property type="component" value="Chromosome I"/>
</dbReference>